<dbReference type="InterPro" id="IPR033121">
    <property type="entry name" value="PEPTIDASE_A1"/>
</dbReference>
<feature type="signal peptide" evidence="4">
    <location>
        <begin position="1"/>
        <end position="19"/>
    </location>
</feature>
<evidence type="ECO:0000313" key="6">
    <source>
        <dbReference type="EMBL" id="KAK6544811.1"/>
    </source>
</evidence>
<dbReference type="PROSITE" id="PS51767">
    <property type="entry name" value="PEPTIDASE_A1"/>
    <property type="match status" value="1"/>
</dbReference>
<keyword evidence="4" id="KW-0732">Signal</keyword>
<dbReference type="AlphaFoldDB" id="A0AAV9XT80"/>
<keyword evidence="3" id="KW-0472">Membrane</keyword>
<dbReference type="GO" id="GO:0004190">
    <property type="term" value="F:aspartic-type endopeptidase activity"/>
    <property type="evidence" value="ECO:0007669"/>
    <property type="project" value="InterPro"/>
</dbReference>
<dbReference type="Pfam" id="PF00026">
    <property type="entry name" value="Asp"/>
    <property type="match status" value="1"/>
</dbReference>
<accession>A0AAV9XT80</accession>
<name>A0AAV9XT80_9PEZI</name>
<dbReference type="InterPro" id="IPR001461">
    <property type="entry name" value="Aspartic_peptidase_A1"/>
</dbReference>
<feature type="region of interest" description="Disordered" evidence="2">
    <location>
        <begin position="409"/>
        <end position="478"/>
    </location>
</feature>
<reference evidence="6 7" key="1">
    <citation type="submission" date="2019-10" db="EMBL/GenBank/DDBJ databases">
        <authorList>
            <person name="Palmer J.M."/>
        </authorList>
    </citation>
    <scope>NUCLEOTIDE SEQUENCE [LARGE SCALE GENOMIC DNA]</scope>
    <source>
        <strain evidence="6 7">TWF694</strain>
    </source>
</reference>
<evidence type="ECO:0000259" key="5">
    <source>
        <dbReference type="PROSITE" id="PS51767"/>
    </source>
</evidence>
<proteinExistence type="inferred from homology"/>
<keyword evidence="7" id="KW-1185">Reference proteome</keyword>
<evidence type="ECO:0000256" key="3">
    <source>
        <dbReference type="SAM" id="Phobius"/>
    </source>
</evidence>
<evidence type="ECO:0000256" key="1">
    <source>
        <dbReference type="ARBA" id="ARBA00007447"/>
    </source>
</evidence>
<dbReference type="EMBL" id="JAVHJO010000001">
    <property type="protein sequence ID" value="KAK6544811.1"/>
    <property type="molecule type" value="Genomic_DNA"/>
</dbReference>
<dbReference type="PANTHER" id="PTHR47966:SF65">
    <property type="entry name" value="ASPARTIC-TYPE ENDOPEPTIDASE"/>
    <property type="match status" value="1"/>
</dbReference>
<comment type="similarity">
    <text evidence="1">Belongs to the peptidase A1 family.</text>
</comment>
<feature type="transmembrane region" description="Helical" evidence="3">
    <location>
        <begin position="486"/>
        <end position="509"/>
    </location>
</feature>
<sequence length="560" mass="59058">MASLAKILICLLLSFLVTAANIAGAQEAFVQNSWNRTSKTLSLALTRRQKTLGALGKRSKTVQQDIGPENPLIYDLAISVGAPPADTEARISISQKLTLIYSDYDPTESQNVATIAEDGAFIYNSNSFSVLSDTFKLGGATVNSVVFGYSDQYQVPNVLGLGIGTLDTGQDYPTLLDGLVGEGYINTAAYSLWVSADDPVPYSGSTSASLLLGGIDSFKFKGHLNRLSLVPESDGFVVKLIGMSIIGANNTEVYASGNLTLNATISTDSEAIGFPYDMANEIARPFDAEAQPDGTWTATCLDSYAQNDPQPPSKLVFRFLGSNGAFSIELPADQFVSKETGYINGDTCLVQMIDTGLGSGKVFLGRAFLRRAYIVFDTVGKQVFMAQASYVTTNENIVEICSPGRNGIDKSGVPDIEGGSASTGPPCNEPPRTSTSASSIGKSGFETGGTSATASTSLRTGNPTSSGPRSTYPPGISQMHTTSRSAIVGISIGCAVLVSIICVAAALVLRRRRRQGRMYAVPGASTLPDGKLALKTHDRPIEMTGMNQIGGIVSPNVDKF</sequence>
<dbReference type="GO" id="GO:0006508">
    <property type="term" value="P:proteolysis"/>
    <property type="evidence" value="ECO:0007669"/>
    <property type="project" value="InterPro"/>
</dbReference>
<evidence type="ECO:0000256" key="4">
    <source>
        <dbReference type="SAM" id="SignalP"/>
    </source>
</evidence>
<feature type="compositionally biased region" description="Low complexity" evidence="2">
    <location>
        <begin position="443"/>
        <end position="461"/>
    </location>
</feature>
<organism evidence="6 7">
    <name type="scientific">Orbilia ellipsospora</name>
    <dbReference type="NCBI Taxonomy" id="2528407"/>
    <lineage>
        <taxon>Eukaryota</taxon>
        <taxon>Fungi</taxon>
        <taxon>Dikarya</taxon>
        <taxon>Ascomycota</taxon>
        <taxon>Pezizomycotina</taxon>
        <taxon>Orbiliomycetes</taxon>
        <taxon>Orbiliales</taxon>
        <taxon>Orbiliaceae</taxon>
        <taxon>Orbilia</taxon>
    </lineage>
</organism>
<feature type="domain" description="Peptidase A1" evidence="5">
    <location>
        <begin position="74"/>
        <end position="386"/>
    </location>
</feature>
<dbReference type="SUPFAM" id="SSF50630">
    <property type="entry name" value="Acid proteases"/>
    <property type="match status" value="1"/>
</dbReference>
<dbReference type="Proteomes" id="UP001365542">
    <property type="component" value="Unassembled WGS sequence"/>
</dbReference>
<evidence type="ECO:0000313" key="7">
    <source>
        <dbReference type="Proteomes" id="UP001365542"/>
    </source>
</evidence>
<feature type="compositionally biased region" description="Polar residues" evidence="2">
    <location>
        <begin position="420"/>
        <end position="441"/>
    </location>
</feature>
<keyword evidence="3" id="KW-1133">Transmembrane helix</keyword>
<dbReference type="PANTHER" id="PTHR47966">
    <property type="entry name" value="BETA-SITE APP-CLEAVING ENZYME, ISOFORM A-RELATED"/>
    <property type="match status" value="1"/>
</dbReference>
<comment type="caution">
    <text evidence="6">The sequence shown here is derived from an EMBL/GenBank/DDBJ whole genome shotgun (WGS) entry which is preliminary data.</text>
</comment>
<keyword evidence="3" id="KW-0812">Transmembrane</keyword>
<gene>
    <name evidence="6" type="ORF">TWF694_001493</name>
</gene>
<evidence type="ECO:0000256" key="2">
    <source>
        <dbReference type="SAM" id="MobiDB-lite"/>
    </source>
</evidence>
<dbReference type="Gene3D" id="2.40.70.10">
    <property type="entry name" value="Acid Proteases"/>
    <property type="match status" value="2"/>
</dbReference>
<dbReference type="InterPro" id="IPR021109">
    <property type="entry name" value="Peptidase_aspartic_dom_sf"/>
</dbReference>
<feature type="chain" id="PRO_5043384695" description="Peptidase A1 domain-containing protein" evidence="4">
    <location>
        <begin position="20"/>
        <end position="560"/>
    </location>
</feature>
<protein>
    <recommendedName>
        <fullName evidence="5">Peptidase A1 domain-containing protein</fullName>
    </recommendedName>
</protein>